<reference evidence="1" key="1">
    <citation type="submission" date="2021-06" db="EMBL/GenBank/DDBJ databases">
        <title>Parelaphostrongylus tenuis whole genome reference sequence.</title>
        <authorList>
            <person name="Garwood T.J."/>
            <person name="Larsen P.A."/>
            <person name="Fountain-Jones N.M."/>
            <person name="Garbe J.R."/>
            <person name="Macchietto M.G."/>
            <person name="Kania S.A."/>
            <person name="Gerhold R.W."/>
            <person name="Richards J.E."/>
            <person name="Wolf T.M."/>
        </authorList>
    </citation>
    <scope>NUCLEOTIDE SEQUENCE</scope>
    <source>
        <strain evidence="1">MNPRO001-30</strain>
        <tissue evidence="1">Meninges</tissue>
    </source>
</reference>
<gene>
    <name evidence="1" type="ORF">KIN20_013158</name>
</gene>
<sequence length="71" mass="7935">MKCLGRPGHATELKIIEDSSASYGGQKMIGVCTPKERIVCFKQNDAFNKTCKCELTPLITRLYLICLIKVD</sequence>
<accession>A0AAD5N1R8</accession>
<organism evidence="1 2">
    <name type="scientific">Parelaphostrongylus tenuis</name>
    <name type="common">Meningeal worm</name>
    <dbReference type="NCBI Taxonomy" id="148309"/>
    <lineage>
        <taxon>Eukaryota</taxon>
        <taxon>Metazoa</taxon>
        <taxon>Ecdysozoa</taxon>
        <taxon>Nematoda</taxon>
        <taxon>Chromadorea</taxon>
        <taxon>Rhabditida</taxon>
        <taxon>Rhabditina</taxon>
        <taxon>Rhabditomorpha</taxon>
        <taxon>Strongyloidea</taxon>
        <taxon>Metastrongylidae</taxon>
        <taxon>Parelaphostrongylus</taxon>
    </lineage>
</organism>
<dbReference type="Proteomes" id="UP001196413">
    <property type="component" value="Unassembled WGS sequence"/>
</dbReference>
<name>A0AAD5N1R8_PARTN</name>
<keyword evidence="2" id="KW-1185">Reference proteome</keyword>
<evidence type="ECO:0000313" key="2">
    <source>
        <dbReference type="Proteomes" id="UP001196413"/>
    </source>
</evidence>
<dbReference type="AlphaFoldDB" id="A0AAD5N1R8"/>
<dbReference type="EMBL" id="JAHQIW010002545">
    <property type="protein sequence ID" value="KAJ1355664.1"/>
    <property type="molecule type" value="Genomic_DNA"/>
</dbReference>
<evidence type="ECO:0000313" key="1">
    <source>
        <dbReference type="EMBL" id="KAJ1355664.1"/>
    </source>
</evidence>
<comment type="caution">
    <text evidence="1">The sequence shown here is derived from an EMBL/GenBank/DDBJ whole genome shotgun (WGS) entry which is preliminary data.</text>
</comment>
<protein>
    <submittedName>
        <fullName evidence="1">Uncharacterized protein</fullName>
    </submittedName>
</protein>
<proteinExistence type="predicted"/>